<sequence length="172" mass="18603">MTPTLNPNYAPWTCVLTGAQITCNGYEGLAYTNEPIGLQCAGQDVYVTGTQQSTFIRWHDLDGRALKTSIQTNFTSDRLTLSATGQGPAVYLSGGWHKHYVYVVPGDLTQRVLTETGSALKLRVPGDGVTFRDAGTVTYVPDEEYETPAVAHGIHDRYSGADLDALICDGLT</sequence>
<accession>A0ABR8NLL5</accession>
<organism evidence="1 2">
    <name type="scientific">Microbacterium helvum</name>
    <dbReference type="NCBI Taxonomy" id="2773713"/>
    <lineage>
        <taxon>Bacteria</taxon>
        <taxon>Bacillati</taxon>
        <taxon>Actinomycetota</taxon>
        <taxon>Actinomycetes</taxon>
        <taxon>Micrococcales</taxon>
        <taxon>Microbacteriaceae</taxon>
        <taxon>Microbacterium</taxon>
    </lineage>
</organism>
<dbReference type="RefSeq" id="WP_191171185.1">
    <property type="nucleotide sequence ID" value="NZ_JACXZS010000004.1"/>
</dbReference>
<keyword evidence="2" id="KW-1185">Reference proteome</keyword>
<proteinExistence type="predicted"/>
<evidence type="ECO:0000313" key="1">
    <source>
        <dbReference type="EMBL" id="MBD3941565.1"/>
    </source>
</evidence>
<dbReference type="EMBL" id="JACXZS010000004">
    <property type="protein sequence ID" value="MBD3941565.1"/>
    <property type="molecule type" value="Genomic_DNA"/>
</dbReference>
<dbReference type="Proteomes" id="UP000598426">
    <property type="component" value="Unassembled WGS sequence"/>
</dbReference>
<evidence type="ECO:0000313" key="2">
    <source>
        <dbReference type="Proteomes" id="UP000598426"/>
    </source>
</evidence>
<gene>
    <name evidence="1" type="ORF">IF188_07635</name>
</gene>
<reference evidence="1 2" key="1">
    <citation type="submission" date="2020-09" db="EMBL/GenBank/DDBJ databases">
        <title>Isolation and identification of active actinomycetes.</title>
        <authorList>
            <person name="Li X."/>
        </authorList>
    </citation>
    <scope>NUCLEOTIDE SEQUENCE [LARGE SCALE GENOMIC DNA]</scope>
    <source>
        <strain evidence="1 2">NEAU-LLC</strain>
    </source>
</reference>
<protein>
    <submittedName>
        <fullName evidence="1">Uncharacterized protein</fullName>
    </submittedName>
</protein>
<name>A0ABR8NLL5_9MICO</name>
<comment type="caution">
    <text evidence="1">The sequence shown here is derived from an EMBL/GenBank/DDBJ whole genome shotgun (WGS) entry which is preliminary data.</text>
</comment>